<dbReference type="Proteomes" id="UP001139971">
    <property type="component" value="Unassembled WGS sequence"/>
</dbReference>
<dbReference type="AlphaFoldDB" id="A0A9X3YJ69"/>
<proteinExistence type="predicted"/>
<keyword evidence="3" id="KW-1185">Reference proteome</keyword>
<dbReference type="SMART" id="SM00464">
    <property type="entry name" value="LON"/>
    <property type="match status" value="1"/>
</dbReference>
<dbReference type="Gene3D" id="2.30.130.40">
    <property type="entry name" value="LON domain-like"/>
    <property type="match status" value="1"/>
</dbReference>
<dbReference type="InterPro" id="IPR046336">
    <property type="entry name" value="Lon_prtase_N_sf"/>
</dbReference>
<dbReference type="SUPFAM" id="SSF88697">
    <property type="entry name" value="PUA domain-like"/>
    <property type="match status" value="1"/>
</dbReference>
<organism evidence="2 3">
    <name type="scientific">Tahibacter soli</name>
    <dbReference type="NCBI Taxonomy" id="2983605"/>
    <lineage>
        <taxon>Bacteria</taxon>
        <taxon>Pseudomonadati</taxon>
        <taxon>Pseudomonadota</taxon>
        <taxon>Gammaproteobacteria</taxon>
        <taxon>Lysobacterales</taxon>
        <taxon>Rhodanobacteraceae</taxon>
        <taxon>Tahibacter</taxon>
    </lineage>
</organism>
<dbReference type="Gene3D" id="1.10.4060.10">
    <property type="entry name" value="BPP1347 like domain"/>
    <property type="match status" value="1"/>
</dbReference>
<feature type="domain" description="Lon N-terminal" evidence="1">
    <location>
        <begin position="9"/>
        <end position="200"/>
    </location>
</feature>
<evidence type="ECO:0000259" key="1">
    <source>
        <dbReference type="PROSITE" id="PS51787"/>
    </source>
</evidence>
<evidence type="ECO:0000313" key="2">
    <source>
        <dbReference type="EMBL" id="MDC8013359.1"/>
    </source>
</evidence>
<dbReference type="InterPro" id="IPR003111">
    <property type="entry name" value="Lon_prtase_N"/>
</dbReference>
<protein>
    <submittedName>
        <fullName evidence="2">LON peptidase substrate-binding domain-containing protein</fullName>
    </submittedName>
</protein>
<dbReference type="InterPro" id="IPR015947">
    <property type="entry name" value="PUA-like_sf"/>
</dbReference>
<evidence type="ECO:0000313" key="3">
    <source>
        <dbReference type="Proteomes" id="UP001139971"/>
    </source>
</evidence>
<dbReference type="PROSITE" id="PS51787">
    <property type="entry name" value="LON_N"/>
    <property type="match status" value="1"/>
</dbReference>
<dbReference type="PANTHER" id="PTHR46732">
    <property type="entry name" value="ATP-DEPENDENT PROTEASE LA (LON) DOMAIN PROTEIN"/>
    <property type="match status" value="1"/>
</dbReference>
<dbReference type="Pfam" id="PF02190">
    <property type="entry name" value="LON_substr_bdg"/>
    <property type="match status" value="1"/>
</dbReference>
<name>A0A9X3YJ69_9GAMM</name>
<comment type="caution">
    <text evidence="2">The sequence shown here is derived from an EMBL/GenBank/DDBJ whole genome shotgun (WGS) entry which is preliminary data.</text>
</comment>
<gene>
    <name evidence="2" type="ORF">OD750_012490</name>
</gene>
<dbReference type="RefSeq" id="WP_263545568.1">
    <property type="nucleotide sequence ID" value="NZ_JAOVZO020000017.1"/>
</dbReference>
<accession>A0A9X3YJ69</accession>
<reference evidence="2" key="1">
    <citation type="submission" date="2023-02" db="EMBL/GenBank/DDBJ databases">
        <title>Tahibacter soli sp. nov. isolated from soil.</title>
        <authorList>
            <person name="Baek J.H."/>
            <person name="Lee J.K."/>
            <person name="Choi D.G."/>
            <person name="Jeon C.O."/>
        </authorList>
    </citation>
    <scope>NUCLEOTIDE SEQUENCE</scope>
    <source>
        <strain evidence="2">BL</strain>
    </source>
</reference>
<dbReference type="PANTHER" id="PTHR46732:SF8">
    <property type="entry name" value="ATP-DEPENDENT PROTEASE LA (LON) DOMAIN PROTEIN"/>
    <property type="match status" value="1"/>
</dbReference>
<dbReference type="EMBL" id="JAOVZO020000017">
    <property type="protein sequence ID" value="MDC8013359.1"/>
    <property type="molecule type" value="Genomic_DNA"/>
</dbReference>
<sequence>MSTLGAVALDDIPLFPLNTVLFPGGSLALRIFEPRYLALVRDCTKNGQGFGVCLILSGTEAGLPAAPAAVGTLARIDDFYTLPDGLLGIRASGSRRFRVAHSRVRDNGLVHGEVAWWPDEPVVPVPPEHGLLATILERLLERAGGEHARAERARFDDASWVGFRLAEFLPLEMSERQHLLQLSDPLARLDALTRCIPRFQSA</sequence>